<protein>
    <submittedName>
        <fullName evidence="3">Uncharacterized protein</fullName>
    </submittedName>
</protein>
<accession>A0A8A3P8U2</accession>
<keyword evidence="1" id="KW-0175">Coiled coil</keyword>
<reference evidence="3" key="1">
    <citation type="submission" date="2020-10" db="EMBL/GenBank/DDBJ databases">
        <title>Genome Sequence of Monilinia vaccinii-corymbosi Sheds Light on Mummy Berry Disease Infection of Blueberry and Mating Type.</title>
        <authorList>
            <person name="Yow A.G."/>
            <person name="Zhang Y."/>
            <person name="Bansal K."/>
            <person name="Eacker S.M."/>
            <person name="Sullivan S."/>
            <person name="Liachko I."/>
            <person name="Cubeta M.A."/>
            <person name="Rollins J.A."/>
            <person name="Ashrafi H."/>
        </authorList>
    </citation>
    <scope>NUCLEOTIDE SEQUENCE</scope>
    <source>
        <strain evidence="3">RL-1</strain>
    </source>
</reference>
<gene>
    <name evidence="3" type="ORF">DSL72_004487</name>
</gene>
<evidence type="ECO:0000256" key="2">
    <source>
        <dbReference type="SAM" id="MobiDB-lite"/>
    </source>
</evidence>
<feature type="compositionally biased region" description="Basic and acidic residues" evidence="2">
    <location>
        <begin position="58"/>
        <end position="69"/>
    </location>
</feature>
<evidence type="ECO:0000256" key="1">
    <source>
        <dbReference type="SAM" id="Coils"/>
    </source>
</evidence>
<sequence>MLGLSSPESSPHLASSPEESMEQKLQIKLGADTTARASSRAHEQQASPKAKQQVPSKENQRARLPRSNEKQTIPIISLPSSHENHQHFNIPIVIALQDTAQNLRSAYLEPPDPKVRRVMKEVAAAFDRTSHQTQAWIQRSDQTIRKMTYEMEDVTGIFTSSDPRTWTSFGLFHHFFFQQNSQKKFGIMRESIAELNNTNNLLRENYMDLSQKLDHLTDVLFTSQREWNEQIGKESSKFFFRRDNNKIKSLASDLKLINMIRRFSSAARNVVSCANIFNDLALILTFLDKTSRTSFAQGKFGQEHIQEAQLRTIPSFELENIKTSTNEMAPKDDHKNDLIMQDLFATLIHLASFVARAYWTQQDEAGAGMADRVFEDVKDRVVML</sequence>
<organism evidence="3 4">
    <name type="scientific">Monilinia vaccinii-corymbosi</name>
    <dbReference type="NCBI Taxonomy" id="61207"/>
    <lineage>
        <taxon>Eukaryota</taxon>
        <taxon>Fungi</taxon>
        <taxon>Dikarya</taxon>
        <taxon>Ascomycota</taxon>
        <taxon>Pezizomycotina</taxon>
        <taxon>Leotiomycetes</taxon>
        <taxon>Helotiales</taxon>
        <taxon>Sclerotiniaceae</taxon>
        <taxon>Monilinia</taxon>
    </lineage>
</organism>
<feature type="coiled-coil region" evidence="1">
    <location>
        <begin position="192"/>
        <end position="219"/>
    </location>
</feature>
<dbReference type="Proteomes" id="UP000672032">
    <property type="component" value="Chromosome 1"/>
</dbReference>
<proteinExistence type="predicted"/>
<evidence type="ECO:0000313" key="3">
    <source>
        <dbReference type="EMBL" id="QSZ29969.1"/>
    </source>
</evidence>
<feature type="region of interest" description="Disordered" evidence="2">
    <location>
        <begin position="1"/>
        <end position="71"/>
    </location>
</feature>
<evidence type="ECO:0000313" key="4">
    <source>
        <dbReference type="Proteomes" id="UP000672032"/>
    </source>
</evidence>
<feature type="compositionally biased region" description="Low complexity" evidence="2">
    <location>
        <begin position="1"/>
        <end position="18"/>
    </location>
</feature>
<dbReference type="EMBL" id="CP063405">
    <property type="protein sequence ID" value="QSZ29969.1"/>
    <property type="molecule type" value="Genomic_DNA"/>
</dbReference>
<dbReference type="AlphaFoldDB" id="A0A8A3P8U2"/>
<name>A0A8A3P8U2_9HELO</name>
<keyword evidence="4" id="KW-1185">Reference proteome</keyword>